<name>A0A1X7TT53_AMPQE</name>
<evidence type="ECO:0008006" key="2">
    <source>
        <dbReference type="Google" id="ProtNLM"/>
    </source>
</evidence>
<dbReference type="InterPro" id="IPR052055">
    <property type="entry name" value="Hepadnavirus_pol/RT"/>
</dbReference>
<dbReference type="OrthoDB" id="10058284at2759"/>
<dbReference type="OMA" id="RESHLMY"/>
<dbReference type="CDD" id="cd09275">
    <property type="entry name" value="RNase_HI_RT_DIRS1"/>
    <property type="match status" value="1"/>
</dbReference>
<dbReference type="AlphaFoldDB" id="A0A1X7TT53"/>
<reference evidence="1" key="1">
    <citation type="submission" date="2017-05" db="UniProtKB">
        <authorList>
            <consortium name="EnsemblMetazoa"/>
        </authorList>
    </citation>
    <scope>IDENTIFICATION</scope>
</reference>
<proteinExistence type="predicted"/>
<accession>A0A1X7TT53</accession>
<organism evidence="1">
    <name type="scientific">Amphimedon queenslandica</name>
    <name type="common">Sponge</name>
    <dbReference type="NCBI Taxonomy" id="400682"/>
    <lineage>
        <taxon>Eukaryota</taxon>
        <taxon>Metazoa</taxon>
        <taxon>Porifera</taxon>
        <taxon>Demospongiae</taxon>
        <taxon>Heteroscleromorpha</taxon>
        <taxon>Haplosclerida</taxon>
        <taxon>Niphatidae</taxon>
        <taxon>Amphimedon</taxon>
    </lineage>
</organism>
<dbReference type="EnsemblMetazoa" id="Aqu2.1.18044_001">
    <property type="protein sequence ID" value="Aqu2.1.18044_001"/>
    <property type="gene ID" value="Aqu2.1.18044"/>
</dbReference>
<dbReference type="InterPro" id="IPR012337">
    <property type="entry name" value="RNaseH-like_sf"/>
</dbReference>
<sequence length="179" mass="20343">MLSNPTNSPEDVKVFSDASSSWGGGALCFPKWFAFKWLPALESTSIQVKELIPVVMAAALFGRSWKGKLVVFSVDNEAVVYILNKTHSRESHLMYLIRLLVFYAAHFDFWFRAEHIRGKSNSLADVLSRDNINYFLSQAPHFHPQPLSVPPSLLLLVALDKEWTSTSWMELFRNTLQPA</sequence>
<evidence type="ECO:0000313" key="1">
    <source>
        <dbReference type="EnsemblMetazoa" id="Aqu2.1.18044_001"/>
    </source>
</evidence>
<protein>
    <recommendedName>
        <fullName evidence="2">RNase H type-1 domain-containing protein</fullName>
    </recommendedName>
</protein>
<dbReference type="PANTHER" id="PTHR33050">
    <property type="entry name" value="REVERSE TRANSCRIPTASE DOMAIN-CONTAINING PROTEIN"/>
    <property type="match status" value="1"/>
</dbReference>
<dbReference type="SUPFAM" id="SSF53098">
    <property type="entry name" value="Ribonuclease H-like"/>
    <property type="match status" value="1"/>
</dbReference>
<dbReference type="InParanoid" id="A0A1X7TT53"/>
<dbReference type="PANTHER" id="PTHR33050:SF8">
    <property type="entry name" value="REVERSE TRANSCRIPTASE DOMAIN-CONTAINING PROTEIN"/>
    <property type="match status" value="1"/>
</dbReference>